<dbReference type="PANTHER" id="PTHR30572:SF4">
    <property type="entry name" value="ABC TRANSPORTER PERMEASE YTRF"/>
    <property type="match status" value="1"/>
</dbReference>
<keyword evidence="11" id="KW-1185">Reference proteome</keyword>
<evidence type="ECO:0000313" key="10">
    <source>
        <dbReference type="EMBL" id="MBK5896229.1"/>
    </source>
</evidence>
<organism evidence="10 11">
    <name type="scientific">Catonella massiliensis</name>
    <dbReference type="NCBI Taxonomy" id="2799636"/>
    <lineage>
        <taxon>Bacteria</taxon>
        <taxon>Bacillati</taxon>
        <taxon>Bacillota</taxon>
        <taxon>Clostridia</taxon>
        <taxon>Lachnospirales</taxon>
        <taxon>Lachnospiraceae</taxon>
        <taxon>Catonella</taxon>
    </lineage>
</organism>
<comment type="caution">
    <text evidence="10">The sequence shown here is derived from an EMBL/GenBank/DDBJ whole genome shotgun (WGS) entry which is preliminary data.</text>
</comment>
<keyword evidence="2" id="KW-1003">Cell membrane</keyword>
<evidence type="ECO:0000256" key="6">
    <source>
        <dbReference type="ARBA" id="ARBA00038076"/>
    </source>
</evidence>
<feature type="domain" description="ABC3 transporter permease C-terminal" evidence="8">
    <location>
        <begin position="313"/>
        <end position="442"/>
    </location>
</feature>
<dbReference type="InterPro" id="IPR025857">
    <property type="entry name" value="MacB_PCD"/>
</dbReference>
<evidence type="ECO:0000259" key="9">
    <source>
        <dbReference type="Pfam" id="PF12704"/>
    </source>
</evidence>
<dbReference type="InterPro" id="IPR050250">
    <property type="entry name" value="Macrolide_Exporter_MacB"/>
</dbReference>
<accession>A0ABS1IWF4</accession>
<feature type="transmembrane region" description="Helical" evidence="7">
    <location>
        <begin position="413"/>
        <end position="433"/>
    </location>
</feature>
<name>A0ABS1IWF4_9FIRM</name>
<proteinExistence type="inferred from homology"/>
<keyword evidence="5 7" id="KW-0472">Membrane</keyword>
<evidence type="ECO:0000256" key="7">
    <source>
        <dbReference type="SAM" id="Phobius"/>
    </source>
</evidence>
<evidence type="ECO:0000256" key="1">
    <source>
        <dbReference type="ARBA" id="ARBA00004651"/>
    </source>
</evidence>
<gene>
    <name evidence="10" type="ORF">JJN12_00290</name>
</gene>
<sequence length="450" mass="49663">MKISDLMKMGLRNLGRRKARTALTVVGIVIGTISIVVMISIGIGMNQSFRENLMQYGSFTVINMEKNQVSIDDKGNYSEKKQKLDDKLIAKLREIPHVKTVSPVITFAAKLKYGVYENTVQVNVMDSDSFEALEFPKLKDNKTYKKSTNRAKIKLWVGAEGFQGFYNPNSTSFQPKTVDPLKDRVTLTINEEESLPRDDKGNLKIQLKDYATDLAVFDTEGYSEYSFGVYMDMGQFLEIYKDFVKQLPADKRRIAEKKLKEYGGIKINADSVENVQDIQDTIKKMGYKSSSMSDYTQQIENFSKTIQMVLGGVGAISMLVAAISIANTMIMSIYERTKEIGVMKVLGCQIVDIKKLFLFEAAMMGLIGGVIGITLSYGASYLLNTFGGALGSALNMMGGGDEGAGGKLSVIPLWLPLLASGFAILIGIISGYYPASRATKISAIEAMKNE</sequence>
<dbReference type="Proteomes" id="UP000604730">
    <property type="component" value="Unassembled WGS sequence"/>
</dbReference>
<feature type="transmembrane region" description="Helical" evidence="7">
    <location>
        <begin position="308"/>
        <end position="335"/>
    </location>
</feature>
<dbReference type="PANTHER" id="PTHR30572">
    <property type="entry name" value="MEMBRANE COMPONENT OF TRANSPORTER-RELATED"/>
    <property type="match status" value="1"/>
</dbReference>
<dbReference type="Pfam" id="PF02687">
    <property type="entry name" value="FtsX"/>
    <property type="match status" value="1"/>
</dbReference>
<keyword evidence="4 7" id="KW-1133">Transmembrane helix</keyword>
<dbReference type="InterPro" id="IPR003838">
    <property type="entry name" value="ABC3_permease_C"/>
</dbReference>
<dbReference type="EMBL" id="JAEPRJ010000001">
    <property type="protein sequence ID" value="MBK5896229.1"/>
    <property type="molecule type" value="Genomic_DNA"/>
</dbReference>
<dbReference type="Pfam" id="PF12704">
    <property type="entry name" value="MacB_PCD"/>
    <property type="match status" value="1"/>
</dbReference>
<evidence type="ECO:0000313" key="11">
    <source>
        <dbReference type="Proteomes" id="UP000604730"/>
    </source>
</evidence>
<keyword evidence="3 7" id="KW-0812">Transmembrane</keyword>
<protein>
    <submittedName>
        <fullName evidence="10">ABC transporter permease</fullName>
    </submittedName>
</protein>
<comment type="similarity">
    <text evidence="6">Belongs to the ABC-4 integral membrane protein family.</text>
</comment>
<feature type="domain" description="MacB-like periplasmic core" evidence="9">
    <location>
        <begin position="21"/>
        <end position="137"/>
    </location>
</feature>
<comment type="subcellular location">
    <subcellularLocation>
        <location evidence="1">Cell membrane</location>
        <topology evidence="1">Multi-pass membrane protein</topology>
    </subcellularLocation>
</comment>
<feature type="transmembrane region" description="Helical" evidence="7">
    <location>
        <begin position="21"/>
        <end position="45"/>
    </location>
</feature>
<evidence type="ECO:0000259" key="8">
    <source>
        <dbReference type="Pfam" id="PF02687"/>
    </source>
</evidence>
<evidence type="ECO:0000256" key="5">
    <source>
        <dbReference type="ARBA" id="ARBA00023136"/>
    </source>
</evidence>
<evidence type="ECO:0000256" key="4">
    <source>
        <dbReference type="ARBA" id="ARBA00022989"/>
    </source>
</evidence>
<evidence type="ECO:0000256" key="2">
    <source>
        <dbReference type="ARBA" id="ARBA00022475"/>
    </source>
</evidence>
<reference evidence="10 11" key="1">
    <citation type="submission" date="2021-01" db="EMBL/GenBank/DDBJ databases">
        <title>Isolation and description of Catonella massiliensis sp. nov., a novel Catonella species, isolated from a stable periodontitis subject.</title>
        <authorList>
            <person name="Antezack A."/>
            <person name="Boxberger M."/>
            <person name="La Scola B."/>
            <person name="Monnet-Corti V."/>
        </authorList>
    </citation>
    <scope>NUCLEOTIDE SEQUENCE [LARGE SCALE GENOMIC DNA]</scope>
    <source>
        <strain evidence="10 11">Marseille-Q4567</strain>
    </source>
</reference>
<dbReference type="RefSeq" id="WP_208427816.1">
    <property type="nucleotide sequence ID" value="NZ_JAEPRJ010000001.1"/>
</dbReference>
<evidence type="ECO:0000256" key="3">
    <source>
        <dbReference type="ARBA" id="ARBA00022692"/>
    </source>
</evidence>
<feature type="transmembrane region" description="Helical" evidence="7">
    <location>
        <begin position="356"/>
        <end position="377"/>
    </location>
</feature>